<evidence type="ECO:0000313" key="2">
    <source>
        <dbReference type="Proteomes" id="UP000076927"/>
    </source>
</evidence>
<gene>
    <name evidence="1" type="ORF">SY83_04475</name>
</gene>
<dbReference type="Proteomes" id="UP000076927">
    <property type="component" value="Chromosome"/>
</dbReference>
<dbReference type="RefSeq" id="WP_068604631.1">
    <property type="nucleotide sequence ID" value="NZ_CP011388.1"/>
</dbReference>
<proteinExistence type="predicted"/>
<name>A0A172TF56_9BACL</name>
<organism evidence="1 2">
    <name type="scientific">Paenibacillus swuensis</name>
    <dbReference type="NCBI Taxonomy" id="1178515"/>
    <lineage>
        <taxon>Bacteria</taxon>
        <taxon>Bacillati</taxon>
        <taxon>Bacillota</taxon>
        <taxon>Bacilli</taxon>
        <taxon>Bacillales</taxon>
        <taxon>Paenibacillaceae</taxon>
        <taxon>Paenibacillus</taxon>
    </lineage>
</organism>
<reference evidence="1 2" key="1">
    <citation type="submission" date="2015-01" db="EMBL/GenBank/DDBJ databases">
        <title>Paenibacillus swuensis/DY6/whole genome sequencing.</title>
        <authorList>
            <person name="Kim M.K."/>
            <person name="Srinivasan S."/>
            <person name="Lee J.-J."/>
        </authorList>
    </citation>
    <scope>NUCLEOTIDE SEQUENCE [LARGE SCALE GENOMIC DNA]</scope>
    <source>
        <strain evidence="1 2">DY6</strain>
    </source>
</reference>
<accession>A0A172TF56</accession>
<dbReference type="OrthoDB" id="2490604at2"/>
<dbReference type="STRING" id="1178515.SY83_04475"/>
<dbReference type="AlphaFoldDB" id="A0A172TF56"/>
<protein>
    <submittedName>
        <fullName evidence="1">Uncharacterized protein</fullName>
    </submittedName>
</protein>
<sequence>MNVLRRTLSSLLLFAIISLLVPLQGIVIGAAAPVQDKPPYIGIRSPYPNKFVTSSVYINAYTADDYSQASLKLYSSDSSTSYFLASSPNGIIQQDISMKGNFGKQTLTFEAYDGKQYTRTLFPIYVDPSLRLKKEQSVVGRILDFNENRILYVNIYGAFTKNRHTGANTPIKIARTILNGKLTPLGCLLQDSTGYMHEYKNGTVLSLRHHGYETLQVKGKYALYKKSVNHTEFYLRDMLTGVVSTVVEKYSGKAELLANGDVLYLDKTTGFMKYSEGKVTLLHKPDETPTGFVYDGVNLMYETVHDTHNFKLYYKKGSNAPILLHTYRFHRRTPHIHYEVHNGWAAYSTAMNNEFQATMINTQGLQKTVINLSNIHQFGTERIHIHDDGQIMVDAGLNHYTSSYNQPVAAKFASSLDNAKYINNKLYGSFADTVLSALASSNSPYVSSSPLGEYTPPIDKIVLKYSGNIVPGPAFEQIEFYKSKEINDVTITTTIRNNELTLQFSKYLLVGSYFGFTIPQRALTDENGTPTDAYAVSQDYYIR</sequence>
<dbReference type="EMBL" id="CP011388">
    <property type="protein sequence ID" value="ANE45678.1"/>
    <property type="molecule type" value="Genomic_DNA"/>
</dbReference>
<dbReference type="KEGG" id="pswu:SY83_04475"/>
<dbReference type="PATRIC" id="fig|1178515.4.peg.899"/>
<keyword evidence="2" id="KW-1185">Reference proteome</keyword>
<evidence type="ECO:0000313" key="1">
    <source>
        <dbReference type="EMBL" id="ANE45678.1"/>
    </source>
</evidence>